<accession>A0A368FK80</accession>
<sequence>MISYACKLISRFDVYLLRTKASLSVVPSARVGYGIDQGEHYMTSECNSVSRTTLTERRILIR</sequence>
<name>A0A368FK80_ANCCA</name>
<dbReference type="AlphaFoldDB" id="A0A368FK80"/>
<comment type="caution">
    <text evidence="1">The sequence shown here is derived from an EMBL/GenBank/DDBJ whole genome shotgun (WGS) entry which is preliminary data.</text>
</comment>
<evidence type="ECO:0000313" key="2">
    <source>
        <dbReference type="Proteomes" id="UP000252519"/>
    </source>
</evidence>
<evidence type="ECO:0000313" key="1">
    <source>
        <dbReference type="EMBL" id="RCN32553.1"/>
    </source>
</evidence>
<organism evidence="1 2">
    <name type="scientific">Ancylostoma caninum</name>
    <name type="common">Dog hookworm</name>
    <dbReference type="NCBI Taxonomy" id="29170"/>
    <lineage>
        <taxon>Eukaryota</taxon>
        <taxon>Metazoa</taxon>
        <taxon>Ecdysozoa</taxon>
        <taxon>Nematoda</taxon>
        <taxon>Chromadorea</taxon>
        <taxon>Rhabditida</taxon>
        <taxon>Rhabditina</taxon>
        <taxon>Rhabditomorpha</taxon>
        <taxon>Strongyloidea</taxon>
        <taxon>Ancylostomatidae</taxon>
        <taxon>Ancylostomatinae</taxon>
        <taxon>Ancylostoma</taxon>
    </lineage>
</organism>
<reference evidence="1 2" key="1">
    <citation type="submission" date="2014-10" db="EMBL/GenBank/DDBJ databases">
        <title>Draft genome of the hookworm Ancylostoma caninum.</title>
        <authorList>
            <person name="Mitreva M."/>
        </authorList>
    </citation>
    <scope>NUCLEOTIDE SEQUENCE [LARGE SCALE GENOMIC DNA]</scope>
    <source>
        <strain evidence="1 2">Baltimore</strain>
    </source>
</reference>
<dbReference type="Proteomes" id="UP000252519">
    <property type="component" value="Unassembled WGS sequence"/>
</dbReference>
<dbReference type="EMBL" id="JOJR01001070">
    <property type="protein sequence ID" value="RCN32553.1"/>
    <property type="molecule type" value="Genomic_DNA"/>
</dbReference>
<proteinExistence type="predicted"/>
<gene>
    <name evidence="1" type="ORF">ANCCAN_21634</name>
</gene>
<keyword evidence="2" id="KW-1185">Reference proteome</keyword>
<protein>
    <submittedName>
        <fullName evidence="1">Uncharacterized protein</fullName>
    </submittedName>
</protein>